<comment type="subunit">
    <text evidence="10">Component of the elongator complex which consists of ELP1, ELP2, ELP3, ELP4, ELP5 and ELP6.</text>
</comment>
<proteinExistence type="inferred from homology"/>
<sequence>MAAVATCGTGVGKTGSMVMAGSKNNVTGFQRRGPRASGSDSSYSRLVSIAGTRPSVRNGQLLVSTGLPALDQLLGGGLAVGTVLLIEEDKYNIYSSLLFKYFLAEGIVNGHTLLVASAKEDPADILQELPAPLLDDNGKKDFDEDVCNHKTSESNIKMKIAWRYQLLPKMEAISSSRFGHYYDVSKKMPQELIEASKVHGFFFPEKSSSTPNIEPCSLTHGYIKLLQFIQNIIYEEGFDGSNPQKKQKNILRIGIQNLGSPLWGDDICCTENCDNSHSLTKFLYVLRGLLRTSLSACVITMPTHLIQNKAIIARVTNLSDTVVGLESFIGSERETNPLYKDYHGLIHIRQIPRLNNLIYDVSDVKDLAFKLKRKLFTIEVRENF</sequence>
<dbReference type="Proteomes" id="UP000475037">
    <property type="component" value="Unassembled WGS sequence"/>
</dbReference>
<evidence type="ECO:0000256" key="7">
    <source>
        <dbReference type="ARBA" id="ARBA00022694"/>
    </source>
</evidence>
<accession>A0A6G1ALU6</accession>
<evidence type="ECO:0000313" key="11">
    <source>
        <dbReference type="EMBL" id="KAF0876835.1"/>
    </source>
</evidence>
<keyword evidence="12" id="KW-1185">Reference proteome</keyword>
<dbReference type="Gene3D" id="3.40.50.300">
    <property type="entry name" value="P-loop containing nucleotide triphosphate hydrolases"/>
    <property type="match status" value="1"/>
</dbReference>
<dbReference type="FunFam" id="3.40.50.300:FF:000623">
    <property type="entry name" value="Elongator acetyltransferase complex subunit 4"/>
    <property type="match status" value="1"/>
</dbReference>
<dbReference type="InterPro" id="IPR008728">
    <property type="entry name" value="Elongator_complex_protein_4"/>
</dbReference>
<comment type="subcellular location">
    <subcellularLocation>
        <location evidence="2">Cytoplasm</location>
    </subcellularLocation>
    <subcellularLocation>
        <location evidence="1">Nucleus</location>
    </subcellularLocation>
</comment>
<evidence type="ECO:0000256" key="6">
    <source>
        <dbReference type="ARBA" id="ARBA00022490"/>
    </source>
</evidence>
<evidence type="ECO:0000313" key="12">
    <source>
        <dbReference type="Proteomes" id="UP000475037"/>
    </source>
</evidence>
<dbReference type="UniPathway" id="UPA00988"/>
<comment type="pathway">
    <text evidence="3">tRNA modification; 5-methoxycarbonylmethyl-2-thiouridine-tRNA biosynthesis.</text>
</comment>
<comment type="function">
    <text evidence="9">Component of the elongator complex which is required for multiple tRNA modifications, including mcm5U (5-methoxycarbonylmethyl uridine), mcm5s2U (5-methoxycarbonylmethyl-2-thiouridine), and ncm5U (5-carbamoylmethyl uridine). The elongator complex catalyzes the formation of carboxymethyluridine in the wobble base at position 34 in tRNAs.</text>
</comment>
<evidence type="ECO:0000256" key="2">
    <source>
        <dbReference type="ARBA" id="ARBA00004496"/>
    </source>
</evidence>
<reference evidence="11 12" key="1">
    <citation type="submission" date="2019-11" db="EMBL/GenBank/DDBJ databases">
        <authorList>
            <person name="Yang C."/>
            <person name="Li F."/>
        </authorList>
    </citation>
    <scope>NUCLEOTIDE SEQUENCE [LARGE SCALE GENOMIC DNA]</scope>
    <source>
        <strain evidence="11">KB4526</strain>
        <tissue evidence="11">Muscle</tissue>
    </source>
</reference>
<protein>
    <recommendedName>
        <fullName evidence="5">Elongator complex protein 4</fullName>
    </recommendedName>
</protein>
<evidence type="ECO:0000256" key="5">
    <source>
        <dbReference type="ARBA" id="ARBA00020265"/>
    </source>
</evidence>
<evidence type="ECO:0000256" key="1">
    <source>
        <dbReference type="ARBA" id="ARBA00004123"/>
    </source>
</evidence>
<dbReference type="AlphaFoldDB" id="A0A6G1ALU6"/>
<dbReference type="PANTHER" id="PTHR12896:SF1">
    <property type="entry name" value="ELONGATOR COMPLEX PROTEIN 4"/>
    <property type="match status" value="1"/>
</dbReference>
<name>A0A6G1ALU6_CROCR</name>
<keyword evidence="8" id="KW-0539">Nucleus</keyword>
<evidence type="ECO:0000256" key="8">
    <source>
        <dbReference type="ARBA" id="ARBA00023242"/>
    </source>
</evidence>
<organism evidence="11 12">
    <name type="scientific">Crocuta crocuta</name>
    <name type="common">Spotted hyena</name>
    <dbReference type="NCBI Taxonomy" id="9678"/>
    <lineage>
        <taxon>Eukaryota</taxon>
        <taxon>Metazoa</taxon>
        <taxon>Chordata</taxon>
        <taxon>Craniata</taxon>
        <taxon>Vertebrata</taxon>
        <taxon>Euteleostomi</taxon>
        <taxon>Mammalia</taxon>
        <taxon>Eutheria</taxon>
        <taxon>Laurasiatheria</taxon>
        <taxon>Carnivora</taxon>
        <taxon>Feliformia</taxon>
        <taxon>Hyaenidae</taxon>
        <taxon>Crocuta</taxon>
    </lineage>
</organism>
<dbReference type="CDD" id="cd19494">
    <property type="entry name" value="Elp4"/>
    <property type="match status" value="1"/>
</dbReference>
<evidence type="ECO:0000256" key="4">
    <source>
        <dbReference type="ARBA" id="ARBA00007573"/>
    </source>
</evidence>
<evidence type="ECO:0000256" key="10">
    <source>
        <dbReference type="ARBA" id="ARBA00064684"/>
    </source>
</evidence>
<keyword evidence="7" id="KW-0819">tRNA processing</keyword>
<comment type="similarity">
    <text evidence="4">Belongs to the ELP4 family.</text>
</comment>
<dbReference type="GO" id="GO:0005737">
    <property type="term" value="C:cytoplasm"/>
    <property type="evidence" value="ECO:0007669"/>
    <property type="project" value="UniProtKB-SubCell"/>
</dbReference>
<feature type="non-terminal residue" evidence="11">
    <location>
        <position position="1"/>
    </location>
</feature>
<dbReference type="Pfam" id="PF05625">
    <property type="entry name" value="PAXNEB"/>
    <property type="match status" value="1"/>
</dbReference>
<feature type="non-terminal residue" evidence="11">
    <location>
        <position position="384"/>
    </location>
</feature>
<evidence type="ECO:0000256" key="3">
    <source>
        <dbReference type="ARBA" id="ARBA00005043"/>
    </source>
</evidence>
<keyword evidence="6" id="KW-0963">Cytoplasm</keyword>
<evidence type="ECO:0000256" key="9">
    <source>
        <dbReference type="ARBA" id="ARBA00045238"/>
    </source>
</evidence>
<dbReference type="GO" id="GO:0033588">
    <property type="term" value="C:elongator holoenzyme complex"/>
    <property type="evidence" value="ECO:0007669"/>
    <property type="project" value="InterPro"/>
</dbReference>
<dbReference type="PANTHER" id="PTHR12896">
    <property type="entry name" value="PAX6 NEIGHBOR PROTEIN PAXNEB"/>
    <property type="match status" value="1"/>
</dbReference>
<comment type="caution">
    <text evidence="11">The sequence shown here is derived from an EMBL/GenBank/DDBJ whole genome shotgun (WGS) entry which is preliminary data.</text>
</comment>
<dbReference type="EMBL" id="VOAJ01004972">
    <property type="protein sequence ID" value="KAF0876835.1"/>
    <property type="molecule type" value="Genomic_DNA"/>
</dbReference>
<dbReference type="GO" id="GO:0008023">
    <property type="term" value="C:transcription elongation factor complex"/>
    <property type="evidence" value="ECO:0007669"/>
    <property type="project" value="TreeGrafter"/>
</dbReference>
<dbReference type="GO" id="GO:0002098">
    <property type="term" value="P:tRNA wobble uridine modification"/>
    <property type="evidence" value="ECO:0007669"/>
    <property type="project" value="InterPro"/>
</dbReference>
<dbReference type="InterPro" id="IPR027417">
    <property type="entry name" value="P-loop_NTPase"/>
</dbReference>
<gene>
    <name evidence="11" type="primary">Elp4</name>
    <name evidence="11" type="ORF">FOF47_R17644</name>
</gene>